<dbReference type="eggNOG" id="COG4637">
    <property type="taxonomic scope" value="Bacteria"/>
</dbReference>
<keyword evidence="3" id="KW-0540">Nuclease</keyword>
<dbReference type="eggNOG" id="COG3593">
    <property type="taxonomic scope" value="Bacteria"/>
</dbReference>
<accession>B7GM55</accession>
<dbReference type="PANTHER" id="PTHR43581">
    <property type="entry name" value="ATP/GTP PHOSPHATASE"/>
    <property type="match status" value="1"/>
</dbReference>
<feature type="domain" description="ATPase AAA-type core" evidence="1">
    <location>
        <begin position="37"/>
        <end position="391"/>
    </location>
</feature>
<keyword evidence="3" id="KW-0255">Endonuclease</keyword>
<feature type="domain" description="OLD protein-like TOPRIM" evidence="2">
    <location>
        <begin position="441"/>
        <end position="504"/>
    </location>
</feature>
<evidence type="ECO:0000313" key="4">
    <source>
        <dbReference type="Proteomes" id="UP000000742"/>
    </source>
</evidence>
<dbReference type="InterPro" id="IPR003959">
    <property type="entry name" value="ATPase_AAA_core"/>
</dbReference>
<dbReference type="InterPro" id="IPR034139">
    <property type="entry name" value="TOPRIM_OLD"/>
</dbReference>
<dbReference type="SUPFAM" id="SSF52540">
    <property type="entry name" value="P-loop containing nucleoside triphosphate hydrolases"/>
    <property type="match status" value="1"/>
</dbReference>
<dbReference type="KEGG" id="afl:Aflv_2236"/>
<dbReference type="GO" id="GO:0004519">
    <property type="term" value="F:endonuclease activity"/>
    <property type="evidence" value="ECO:0007669"/>
    <property type="project" value="UniProtKB-KW"/>
</dbReference>
<name>B7GM55_ANOFW</name>
<dbReference type="Pfam" id="PF13304">
    <property type="entry name" value="AAA_21"/>
    <property type="match status" value="1"/>
</dbReference>
<dbReference type="Proteomes" id="UP000000742">
    <property type="component" value="Chromosome"/>
</dbReference>
<keyword evidence="3" id="KW-0378">Hydrolase</keyword>
<dbReference type="Pfam" id="PF20469">
    <property type="entry name" value="OLD-like_TOPRIM"/>
    <property type="match status" value="1"/>
</dbReference>
<sequence>MTVRRKNIVRSPYISRVKIKNFRNFRDIDISLSHKQVIIGENNVGKTNFLRAIQLILDPTLSDEDRYLTESDFFDGLENPMENGEDIEIIIEIRGYEHNKNILSVLSDATISDDPPTLRLTYRYYPIEKEDGTKDYEYIIFQGINPDNLFKHSHRKYLNMRVINAIRDVESELRNSRRSPINQLLKQYEIDKTELKEIAEKLKQRSDEVLTLDEIKDLTQKINERFKKVIGVQPDSLVSLETIDIDPNRILNTLKLMMGDKKRPTSETSLGLNNLLYIALILLLLEDRTIPTFLKKEKFEELLQKSGSNILTSSYEKNDNDNYFLKGDLSKNELKQLYSFMDMHNPINEGFTILAIEEPEAHLHPTLQRIIYRDVMVGNSSVLMTTHSPHITSVAPINSIVHMRWTNNGTQVHTTSNLSLTPTEKRDLERYLDVKRGEIYFGKGVILVEGIAEEYLIPRFAELLDKPLDQKGIVVCNINSTNFAPYVKFLDALGIPYVVITDGDYYILEEDGKTKIFHVLYDQSHENYGFLGHEIISTLLTDLQKVKRSQIPTDFQKQEDLFNKHGFFVGYYTLEVDIMVQSAENEEAKELIYQVFSELTIGGEKQKSNFKNELNAEKYFDCLRKIESSKNGIGKGRFSQRFSNMCIKDHIPVYIENAINQIYKKVDEV</sequence>
<reference evidence="3 4" key="1">
    <citation type="journal article" date="2008" name="Genome Biol.">
        <title>Encapsulated in silica: genome, proteome and physiology of the thermophilic bacterium Anoxybacillus flavithermus WK1.</title>
        <authorList>
            <person name="Saw J.H."/>
            <person name="Mountain B.W."/>
            <person name="Feng L."/>
            <person name="Omelchenko M.V."/>
            <person name="Hou S."/>
            <person name="Saito J.A."/>
            <person name="Stott M.B."/>
            <person name="Li D."/>
            <person name="Zhao G."/>
            <person name="Wu J."/>
            <person name="Galperin M.Y."/>
            <person name="Koonin E.V."/>
            <person name="Makarova K.S."/>
            <person name="Wolf Y.I."/>
            <person name="Rigden D.J."/>
            <person name="Dunfield P.F."/>
            <person name="Wang L."/>
            <person name="Alam M."/>
        </authorList>
    </citation>
    <scope>NUCLEOTIDE SEQUENCE [LARGE SCALE GENOMIC DNA]</scope>
    <source>
        <strain evidence="4">DSM 21510 / WK1</strain>
    </source>
</reference>
<protein>
    <submittedName>
        <fullName evidence="3">ATP-dependent endonuclease of the OLD family</fullName>
    </submittedName>
</protein>
<dbReference type="EMBL" id="CP000922">
    <property type="protein sequence ID" value="ACJ34593.1"/>
    <property type="molecule type" value="Genomic_DNA"/>
</dbReference>
<dbReference type="CDD" id="cd01026">
    <property type="entry name" value="TOPRIM_OLD"/>
    <property type="match status" value="1"/>
</dbReference>
<evidence type="ECO:0000313" key="3">
    <source>
        <dbReference type="EMBL" id="ACJ34593.1"/>
    </source>
</evidence>
<gene>
    <name evidence="3" type="ordered locus">Aflv_2236</name>
</gene>
<proteinExistence type="predicted"/>
<dbReference type="InterPro" id="IPR027417">
    <property type="entry name" value="P-loop_NTPase"/>
</dbReference>
<dbReference type="PANTHER" id="PTHR43581:SF4">
    <property type="entry name" value="ATP_GTP PHOSPHATASE"/>
    <property type="match status" value="1"/>
</dbReference>
<dbReference type="InterPro" id="IPR051396">
    <property type="entry name" value="Bact_Antivir_Def_Nuclease"/>
</dbReference>
<evidence type="ECO:0000259" key="1">
    <source>
        <dbReference type="Pfam" id="PF13304"/>
    </source>
</evidence>
<dbReference type="Gene3D" id="3.40.50.300">
    <property type="entry name" value="P-loop containing nucleotide triphosphate hydrolases"/>
    <property type="match status" value="1"/>
</dbReference>
<dbReference type="HOGENOM" id="CLU_021240_2_0_9"/>
<evidence type="ECO:0000259" key="2">
    <source>
        <dbReference type="Pfam" id="PF20469"/>
    </source>
</evidence>
<dbReference type="AlphaFoldDB" id="B7GM55"/>
<dbReference type="STRING" id="491915.Aflv_2236"/>
<organism evidence="3 4">
    <name type="scientific">Anoxybacillus flavithermus (strain DSM 21510 / WK1)</name>
    <dbReference type="NCBI Taxonomy" id="491915"/>
    <lineage>
        <taxon>Bacteria</taxon>
        <taxon>Bacillati</taxon>
        <taxon>Bacillota</taxon>
        <taxon>Bacilli</taxon>
        <taxon>Bacillales</taxon>
        <taxon>Anoxybacillaceae</taxon>
        <taxon>Anoxybacillus</taxon>
    </lineage>
</organism>